<proteinExistence type="predicted"/>
<dbReference type="SUPFAM" id="SSF51645">
    <property type="entry name" value="Malate synthase G"/>
    <property type="match status" value="1"/>
</dbReference>
<dbReference type="Pfam" id="PF20658">
    <property type="entry name" value="MSG_insertion"/>
    <property type="match status" value="1"/>
</dbReference>
<dbReference type="InterPro" id="IPR048357">
    <property type="entry name" value="MSG_insertion"/>
</dbReference>
<evidence type="ECO:0000259" key="1">
    <source>
        <dbReference type="Pfam" id="PF20658"/>
    </source>
</evidence>
<dbReference type="GO" id="GO:0004474">
    <property type="term" value="F:malate synthase activity"/>
    <property type="evidence" value="ECO:0007669"/>
    <property type="project" value="InterPro"/>
</dbReference>
<comment type="caution">
    <text evidence="2">The sequence shown here is derived from an EMBL/GenBank/DDBJ whole genome shotgun (WGS) entry which is preliminary data.</text>
</comment>
<sequence>MDISTSNSIQSEQNFNDLINAEVVNVELVKTSQSETAVTNAKQFLDSTFPLAKGSHQDVSSYVVYYQQLLIFFTDGTHTGLKDPKQFVALNGHKSEPSAILLRDKGTHVELTFDRCGEVGAYDRANVEDIQIEGHRYWISLLNVDAKRMIDGSLQDQMFTAKDGSDYMLKAA</sequence>
<dbReference type="GO" id="GO:0009436">
    <property type="term" value="P:glyoxylate catabolic process"/>
    <property type="evidence" value="ECO:0007669"/>
    <property type="project" value="TreeGrafter"/>
</dbReference>
<organism evidence="2 3">
    <name type="scientific">Shewanella canadensis</name>
    <dbReference type="NCBI Taxonomy" id="271096"/>
    <lineage>
        <taxon>Bacteria</taxon>
        <taxon>Pseudomonadati</taxon>
        <taxon>Pseudomonadota</taxon>
        <taxon>Gammaproteobacteria</taxon>
        <taxon>Alteromonadales</taxon>
        <taxon>Shewanellaceae</taxon>
        <taxon>Shewanella</taxon>
    </lineage>
</organism>
<accession>A0A3S0K6R0</accession>
<dbReference type="RefSeq" id="WP_126523132.1">
    <property type="nucleotide sequence ID" value="NZ_RXNU01000018.1"/>
</dbReference>
<dbReference type="GO" id="GO:0000287">
    <property type="term" value="F:magnesium ion binding"/>
    <property type="evidence" value="ECO:0007669"/>
    <property type="project" value="TreeGrafter"/>
</dbReference>
<dbReference type="GO" id="GO:0006097">
    <property type="term" value="P:glyoxylate cycle"/>
    <property type="evidence" value="ECO:0007669"/>
    <property type="project" value="InterPro"/>
</dbReference>
<gene>
    <name evidence="2" type="ORF">EKG38_21985</name>
</gene>
<dbReference type="OrthoDB" id="5899875at2"/>
<dbReference type="Gene3D" id="2.170.170.11">
    <property type="entry name" value="Malate synthase G - maily-beta sub-domain"/>
    <property type="match status" value="1"/>
</dbReference>
<dbReference type="NCBIfam" id="NF006511">
    <property type="entry name" value="PRK08951.1"/>
    <property type="match status" value="1"/>
</dbReference>
<dbReference type="InterPro" id="IPR011076">
    <property type="entry name" value="Malate_synth_sf"/>
</dbReference>
<protein>
    <submittedName>
        <fullName evidence="2">Malate synthase</fullName>
    </submittedName>
</protein>
<dbReference type="Proteomes" id="UP000267448">
    <property type="component" value="Unassembled WGS sequence"/>
</dbReference>
<dbReference type="EMBL" id="RXNU01000018">
    <property type="protein sequence ID" value="RTR36799.1"/>
    <property type="molecule type" value="Genomic_DNA"/>
</dbReference>
<dbReference type="PANTHER" id="PTHR42739">
    <property type="entry name" value="MALATE SYNTHASE G"/>
    <property type="match status" value="1"/>
</dbReference>
<dbReference type="GO" id="GO:0005829">
    <property type="term" value="C:cytosol"/>
    <property type="evidence" value="ECO:0007669"/>
    <property type="project" value="TreeGrafter"/>
</dbReference>
<dbReference type="PANTHER" id="PTHR42739:SF1">
    <property type="entry name" value="MALATE SYNTHASE G"/>
    <property type="match status" value="1"/>
</dbReference>
<reference evidence="2 3" key="1">
    <citation type="submission" date="2018-12" db="EMBL/GenBank/DDBJ databases">
        <authorList>
            <person name="Yu L."/>
        </authorList>
    </citation>
    <scope>NUCLEOTIDE SEQUENCE [LARGE SCALE GENOMIC DNA]</scope>
    <source>
        <strain evidence="2 3">HAW-EB2</strain>
    </source>
</reference>
<evidence type="ECO:0000313" key="2">
    <source>
        <dbReference type="EMBL" id="RTR36799.1"/>
    </source>
</evidence>
<feature type="domain" description="Malate synthase G alpha-beta insertion" evidence="1">
    <location>
        <begin position="36"/>
        <end position="103"/>
    </location>
</feature>
<keyword evidence="3" id="KW-1185">Reference proteome</keyword>
<dbReference type="InterPro" id="IPR006253">
    <property type="entry name" value="Malate_synthG"/>
</dbReference>
<name>A0A3S0K6R0_9GAMM</name>
<dbReference type="AlphaFoldDB" id="A0A3S0K6R0"/>
<evidence type="ECO:0000313" key="3">
    <source>
        <dbReference type="Proteomes" id="UP000267448"/>
    </source>
</evidence>